<keyword evidence="2" id="KW-1133">Transmembrane helix</keyword>
<feature type="compositionally biased region" description="Pro residues" evidence="1">
    <location>
        <begin position="706"/>
        <end position="717"/>
    </location>
</feature>
<keyword evidence="2" id="KW-0472">Membrane</keyword>
<evidence type="ECO:0000313" key="4">
    <source>
        <dbReference type="Proteomes" id="UP001589870"/>
    </source>
</evidence>
<comment type="caution">
    <text evidence="3">The sequence shown here is derived from an EMBL/GenBank/DDBJ whole genome shotgun (WGS) entry which is preliminary data.</text>
</comment>
<dbReference type="RefSeq" id="WP_394302689.1">
    <property type="nucleotide sequence ID" value="NZ_JBHMQT010000044.1"/>
</dbReference>
<feature type="region of interest" description="Disordered" evidence="1">
    <location>
        <begin position="27"/>
        <end position="46"/>
    </location>
</feature>
<gene>
    <name evidence="3" type="ORF">ACFHYQ_20080</name>
</gene>
<feature type="region of interest" description="Disordered" evidence="1">
    <location>
        <begin position="612"/>
        <end position="724"/>
    </location>
</feature>
<keyword evidence="2" id="KW-0812">Transmembrane</keyword>
<organism evidence="3 4">
    <name type="scientific">Sphaerimonospora cavernae</name>
    <dbReference type="NCBI Taxonomy" id="1740611"/>
    <lineage>
        <taxon>Bacteria</taxon>
        <taxon>Bacillati</taxon>
        <taxon>Actinomycetota</taxon>
        <taxon>Actinomycetes</taxon>
        <taxon>Streptosporangiales</taxon>
        <taxon>Streptosporangiaceae</taxon>
        <taxon>Sphaerimonospora</taxon>
    </lineage>
</organism>
<evidence type="ECO:0000256" key="2">
    <source>
        <dbReference type="SAM" id="Phobius"/>
    </source>
</evidence>
<feature type="compositionally biased region" description="Basic and acidic residues" evidence="1">
    <location>
        <begin position="636"/>
        <end position="655"/>
    </location>
</feature>
<keyword evidence="4" id="KW-1185">Reference proteome</keyword>
<sequence>MGDPHPEHAQPQADRIYLGWQYALLYPDPGPPPKRPARDDVVADEDAAGQDDEWLRRARLQEDLLNRPVRIFRTFMTVVAAVILVLGVLGLLAWPLVLLGLVAAGGVAGICAYAIRQGNRTVDARVSQRRESARREQERRRREIVSAQEEHAAKYRDWAERKNRFDRQLTWYAVAVPDEIDRVDVAGGTLPGWSALITLIGATRLYSGGHLTVLDLSEGAIAKDLIELARRGGDDPLVWVLPVDLPRLDLGATLKPEAFADVLAHVVSVSEETSRDIGFDNAILERVLEVLGENATISQVTAALRALAQVGDPRDDMRFGLLTAGQLERIGMLFGRGVADRVVIERAWALESQLRKLEALGTEAVRLPPARLRVVSMDRQAGVFGNRVLGTYVATALTHILRQSPASERPWYHTIIVAGADKLRGDVLDRLMDACETSRTGLVLTYRSLTPTVRERLGRGHAAVAFMRLGNAEDARVASEHVGTEHRLQLAQLTETFSSAVHGAGGFYTSTVGAGHTNQEEKGEGDLREDITESTEWGRHANTVAEGVLQRSREFLVEPHQLQQLPTTSVIVTHATAEGRQVRLADANPAILTLPKTTLHEFGEVRRAALAAEESKPHRYGGRSHGTRPQGAGKSEPPEREASDNQDDRDNRDEGTAPPGAPPADAARSEAGRSEAGRSDAVRPGAALADSLPTEPLPADPLSADAPPPNLGPPPPRLDWRRRQ</sequence>
<feature type="transmembrane region" description="Helical" evidence="2">
    <location>
        <begin position="71"/>
        <end position="90"/>
    </location>
</feature>
<name>A0ABV6U803_9ACTN</name>
<dbReference type="Proteomes" id="UP001589870">
    <property type="component" value="Unassembled WGS sequence"/>
</dbReference>
<evidence type="ECO:0000313" key="3">
    <source>
        <dbReference type="EMBL" id="MFC0864593.1"/>
    </source>
</evidence>
<reference evidence="3 4" key="1">
    <citation type="submission" date="2024-09" db="EMBL/GenBank/DDBJ databases">
        <authorList>
            <person name="Sun Q."/>
            <person name="Mori K."/>
        </authorList>
    </citation>
    <scope>NUCLEOTIDE SEQUENCE [LARGE SCALE GENOMIC DNA]</scope>
    <source>
        <strain evidence="3 4">TBRC 1851</strain>
    </source>
</reference>
<evidence type="ECO:0000256" key="1">
    <source>
        <dbReference type="SAM" id="MobiDB-lite"/>
    </source>
</evidence>
<feature type="compositionally biased region" description="Basic and acidic residues" evidence="1">
    <location>
        <begin position="667"/>
        <end position="681"/>
    </location>
</feature>
<proteinExistence type="predicted"/>
<dbReference type="EMBL" id="JBHMQT010000044">
    <property type="protein sequence ID" value="MFC0864593.1"/>
    <property type="molecule type" value="Genomic_DNA"/>
</dbReference>
<evidence type="ECO:0008006" key="5">
    <source>
        <dbReference type="Google" id="ProtNLM"/>
    </source>
</evidence>
<accession>A0ABV6U803</accession>
<protein>
    <recommendedName>
        <fullName evidence="5">TraD/TraG TraM recognition site domain-containing protein</fullName>
    </recommendedName>
</protein>